<dbReference type="Pfam" id="PF09362">
    <property type="entry name" value="DUF1996"/>
    <property type="match status" value="1"/>
</dbReference>
<dbReference type="InterPro" id="IPR018535">
    <property type="entry name" value="DUF1996"/>
</dbReference>
<gene>
    <name evidence="3" type="ORF">Daesc_009864</name>
</gene>
<evidence type="ECO:0000256" key="1">
    <source>
        <dbReference type="SAM" id="SignalP"/>
    </source>
</evidence>
<comment type="caution">
    <text evidence="3">The sequence shown here is derived from an EMBL/GenBank/DDBJ whole genome shotgun (WGS) entry which is preliminary data.</text>
</comment>
<dbReference type="PANTHER" id="PTHR43662:SF3">
    <property type="entry name" value="DOMAIN PROTEIN, PUTATIVE (AFU_ORTHOLOGUE AFUA_6G11970)-RELATED"/>
    <property type="match status" value="1"/>
</dbReference>
<feature type="domain" description="WSC" evidence="2">
    <location>
        <begin position="623"/>
        <end position="717"/>
    </location>
</feature>
<dbReference type="SMART" id="SM00321">
    <property type="entry name" value="WSC"/>
    <property type="match status" value="4"/>
</dbReference>
<organism evidence="3 4">
    <name type="scientific">Daldinia eschscholtzii</name>
    <dbReference type="NCBI Taxonomy" id="292717"/>
    <lineage>
        <taxon>Eukaryota</taxon>
        <taxon>Fungi</taxon>
        <taxon>Dikarya</taxon>
        <taxon>Ascomycota</taxon>
        <taxon>Pezizomycotina</taxon>
        <taxon>Sordariomycetes</taxon>
        <taxon>Xylariomycetidae</taxon>
        <taxon>Xylariales</taxon>
        <taxon>Hypoxylaceae</taxon>
        <taxon>Daldinia</taxon>
    </lineage>
</organism>
<feature type="domain" description="WSC" evidence="2">
    <location>
        <begin position="379"/>
        <end position="472"/>
    </location>
</feature>
<feature type="chain" id="PRO_5043421929" description="WSC domain-containing protein" evidence="1">
    <location>
        <begin position="25"/>
        <end position="837"/>
    </location>
</feature>
<dbReference type="InterPro" id="IPR002889">
    <property type="entry name" value="WSC_carb-bd"/>
</dbReference>
<dbReference type="EMBL" id="JBANMG010000010">
    <property type="protein sequence ID" value="KAK6948100.1"/>
    <property type="molecule type" value="Genomic_DNA"/>
</dbReference>
<reference evidence="3 4" key="1">
    <citation type="journal article" date="2024" name="Front Chem Biol">
        <title>Unveiling the potential of Daldinia eschscholtzii MFLUCC 19-0629 through bioactivity and bioinformatics studies for enhanced sustainable agriculture production.</title>
        <authorList>
            <person name="Brooks S."/>
            <person name="Weaver J.A."/>
            <person name="Klomchit A."/>
            <person name="Alharthi S.A."/>
            <person name="Onlamun T."/>
            <person name="Nurani R."/>
            <person name="Vong T.K."/>
            <person name="Alberti F."/>
            <person name="Greco C."/>
        </authorList>
    </citation>
    <scope>NUCLEOTIDE SEQUENCE [LARGE SCALE GENOMIC DNA]</scope>
    <source>
        <strain evidence="3">MFLUCC 19-0629</strain>
    </source>
</reference>
<keyword evidence="1" id="KW-0732">Signal</keyword>
<dbReference type="Proteomes" id="UP001369815">
    <property type="component" value="Unassembled WGS sequence"/>
</dbReference>
<proteinExistence type="predicted"/>
<feature type="signal peptide" evidence="1">
    <location>
        <begin position="1"/>
        <end position="24"/>
    </location>
</feature>
<dbReference type="PANTHER" id="PTHR43662">
    <property type="match status" value="1"/>
</dbReference>
<dbReference type="PROSITE" id="PS51212">
    <property type="entry name" value="WSC"/>
    <property type="match status" value="4"/>
</dbReference>
<accession>A0AAX6M6G5</accession>
<protein>
    <recommendedName>
        <fullName evidence="2">WSC domain-containing protein</fullName>
    </recommendedName>
</protein>
<feature type="domain" description="WSC" evidence="2">
    <location>
        <begin position="492"/>
        <end position="586"/>
    </location>
</feature>
<dbReference type="Pfam" id="PF01822">
    <property type="entry name" value="WSC"/>
    <property type="match status" value="4"/>
</dbReference>
<keyword evidence="4" id="KW-1185">Reference proteome</keyword>
<sequence length="837" mass="89106">MANSKRVFLGVLAASFTNIQGADAYWRMSCSLIQTGRLDPNISPGVVSAHVHKVSGASNFGLSNTYEDLIASQCTSCEIQDDKSIYWTPQLYYQRANGSFEEVPNGGTVVYYLGRGENRSNIEPFPPGFRMVSGDPYLRSNDTTSFTYSGGGNSGSRLVSDRVSFACLDSSGNIPEQNHMFRTDCDNGMRAQIQFPSCWNGQDYQLDQSHVAYMSGIDNGVCPPSHPRQLAHLFFEVIYGVNDINKEPGGQFVFSNGDPTGFGFHGDFMNGWDTEVLADALEQCVNDDSFNGQISKCPPLAKSQTPYYATNCPERKPIVNEEVKGMIDCLPGCNVVTPGPERAVQLICPDDKPTINTVVDEGSNTMFTPSVGQKFDDSTFAFAGCAADSGTSRTLRGYSATGDNMTIEYCTSVCKSQGYPLAGLEYSRECYCGSSLGSIATTDCSATSQMICAGNATEWCGAPNLLAIWNDTSFSQSVTTLVVDTTTINNGSATYLGCFSDPGGNKRALSNDSMFDATAMTNEKCASYCKDKGYSLAGTEYSQECYCGNVNTGTLIADSSQCDMKCKGDSRAFCGGGLKLSVWSLVEASPSQSQSPSQSTTPQPSQTQVIQETDNVLRAANGTATYLGCYTDSASSGRTLANDFYYSSSMTVDSCASYCQSKNYAVFGVEYGAECYCGNSPKASATVSAEGDCNMACKGNSAQVCGAGSRLSVWNNTLYVPTRNLATISGSGYAYLGCYTEGTSGRALGKGVSATSTSSSTTNNTLTVEACASYCAGKGYAYMGVEYGQECYCNNDGPLNGATKAAEGDCSMTCKGDITEWCGGSSRISIYKAGDKS</sequence>
<evidence type="ECO:0000259" key="2">
    <source>
        <dbReference type="PROSITE" id="PS51212"/>
    </source>
</evidence>
<dbReference type="AlphaFoldDB" id="A0AAX6M6G5"/>
<feature type="domain" description="WSC" evidence="2">
    <location>
        <begin position="732"/>
        <end position="834"/>
    </location>
</feature>
<name>A0AAX6M6G5_9PEZI</name>
<evidence type="ECO:0000313" key="3">
    <source>
        <dbReference type="EMBL" id="KAK6948100.1"/>
    </source>
</evidence>
<evidence type="ECO:0000313" key="4">
    <source>
        <dbReference type="Proteomes" id="UP001369815"/>
    </source>
</evidence>